<reference evidence="2" key="1">
    <citation type="submission" date="2019-08" db="EMBL/GenBank/DDBJ databases">
        <authorList>
            <person name="Kucharzyk K."/>
            <person name="Murdoch R.W."/>
            <person name="Higgins S."/>
            <person name="Loffler F."/>
        </authorList>
    </citation>
    <scope>NUCLEOTIDE SEQUENCE</scope>
</reference>
<feature type="transmembrane region" description="Helical" evidence="1">
    <location>
        <begin position="148"/>
        <end position="178"/>
    </location>
</feature>
<feature type="transmembrane region" description="Helical" evidence="1">
    <location>
        <begin position="105"/>
        <end position="127"/>
    </location>
</feature>
<keyword evidence="1" id="KW-0472">Membrane</keyword>
<comment type="caution">
    <text evidence="2">The sequence shown here is derived from an EMBL/GenBank/DDBJ whole genome shotgun (WGS) entry which is preliminary data.</text>
</comment>
<dbReference type="NCBIfam" id="TIGR00697">
    <property type="entry name" value="queuosine precursor transporter"/>
    <property type="match status" value="1"/>
</dbReference>
<feature type="transmembrane region" description="Helical" evidence="1">
    <location>
        <begin position="190"/>
        <end position="210"/>
    </location>
</feature>
<feature type="transmembrane region" description="Helical" evidence="1">
    <location>
        <begin position="41"/>
        <end position="64"/>
    </location>
</feature>
<evidence type="ECO:0000256" key="1">
    <source>
        <dbReference type="SAM" id="Phobius"/>
    </source>
</evidence>
<protein>
    <recommendedName>
        <fullName evidence="3">Queuosine transporter</fullName>
    </recommendedName>
</protein>
<name>A0A644SWJ8_9ZZZZ</name>
<dbReference type="PANTHER" id="PTHR34300:SF2">
    <property type="entry name" value="QUEUOSINE PRECURSOR TRANSPORTER-RELATED"/>
    <property type="match status" value="1"/>
</dbReference>
<gene>
    <name evidence="2" type="ORF">SDC9_04530</name>
</gene>
<feature type="transmembrane region" description="Helical" evidence="1">
    <location>
        <begin position="76"/>
        <end position="99"/>
    </location>
</feature>
<dbReference type="InterPro" id="IPR003744">
    <property type="entry name" value="YhhQ"/>
</dbReference>
<dbReference type="EMBL" id="VSSQ01000008">
    <property type="protein sequence ID" value="MPL58983.1"/>
    <property type="molecule type" value="Genomic_DNA"/>
</dbReference>
<feature type="transmembrane region" description="Helical" evidence="1">
    <location>
        <begin position="12"/>
        <end position="35"/>
    </location>
</feature>
<dbReference type="HAMAP" id="MF_02088">
    <property type="entry name" value="Q_prec_transport"/>
    <property type="match status" value="1"/>
</dbReference>
<proteinExistence type="inferred from homology"/>
<dbReference type="Pfam" id="PF02592">
    <property type="entry name" value="Vut_1"/>
    <property type="match status" value="1"/>
</dbReference>
<organism evidence="2">
    <name type="scientific">bioreactor metagenome</name>
    <dbReference type="NCBI Taxonomy" id="1076179"/>
    <lineage>
        <taxon>unclassified sequences</taxon>
        <taxon>metagenomes</taxon>
        <taxon>ecological metagenomes</taxon>
    </lineage>
</organism>
<dbReference type="PANTHER" id="PTHR34300">
    <property type="entry name" value="QUEUOSINE PRECURSOR TRANSPORTER-RELATED"/>
    <property type="match status" value="1"/>
</dbReference>
<keyword evidence="1" id="KW-1133">Transmembrane helix</keyword>
<evidence type="ECO:0008006" key="3">
    <source>
        <dbReference type="Google" id="ProtNLM"/>
    </source>
</evidence>
<accession>A0A644SWJ8</accession>
<keyword evidence="1" id="KW-0812">Transmembrane</keyword>
<dbReference type="AlphaFoldDB" id="A0A644SWJ8"/>
<sequence>MDEKKSNSVSEKATPAFIILSVVYGALLIVSNITVVKLIQIGPFLITAAFFTYPAVYIVSDLMTEVYGYRLSMKAIWANFIAQAMVSLVLAFTTALPGISPEVQAAMGTLFSTTWRVVLGSLGAYWIGDWLNSLILSKLKVAQNGKAFFLRAMASSVPAHFLDTGIFTLIAFAGIWPMEDIRRNILSEGILASLYELLLFPLTLLAVRWWKNKENLDTFDRGISYRPF</sequence>
<evidence type="ECO:0000313" key="2">
    <source>
        <dbReference type="EMBL" id="MPL58983.1"/>
    </source>
</evidence>